<gene>
    <name evidence="3" type="ORF">LMG7974_01453</name>
</gene>
<evidence type="ECO:0000313" key="3">
    <source>
        <dbReference type="EMBL" id="CAD7289302.1"/>
    </source>
</evidence>
<comment type="caution">
    <text evidence="3">The sequence shown here is derived from an EMBL/GenBank/DDBJ whole genome shotgun (WGS) entry which is preliminary data.</text>
</comment>
<evidence type="ECO:0000256" key="2">
    <source>
        <dbReference type="SAM" id="Phobius"/>
    </source>
</evidence>
<name>A0ABN7KA82_9BACT</name>
<dbReference type="EMBL" id="CAJHOF010000014">
    <property type="protein sequence ID" value="CAD7289302.1"/>
    <property type="molecule type" value="Genomic_DNA"/>
</dbReference>
<keyword evidence="1" id="KW-0488">Methylation</keyword>
<dbReference type="RefSeq" id="WP_229933241.1">
    <property type="nucleotide sequence ID" value="NZ_CAJHOF010000014.1"/>
</dbReference>
<dbReference type="Gene3D" id="3.30.700.10">
    <property type="entry name" value="Glycoprotein, Type 4 Pilin"/>
    <property type="match status" value="1"/>
</dbReference>
<dbReference type="InterPro" id="IPR000983">
    <property type="entry name" value="Bac_GSPG_pilin"/>
</dbReference>
<keyword evidence="2" id="KW-1133">Transmembrane helix</keyword>
<protein>
    <recommendedName>
        <fullName evidence="5">Prepilin-type N-terminal cleavage/methylation domain-containing protein</fullName>
    </recommendedName>
</protein>
<dbReference type="PRINTS" id="PR00813">
    <property type="entry name" value="BCTERIALGSPG"/>
</dbReference>
<organism evidence="3 4">
    <name type="scientific">Campylobacter majalis</name>
    <dbReference type="NCBI Taxonomy" id="2790656"/>
    <lineage>
        <taxon>Bacteria</taxon>
        <taxon>Pseudomonadati</taxon>
        <taxon>Campylobacterota</taxon>
        <taxon>Epsilonproteobacteria</taxon>
        <taxon>Campylobacterales</taxon>
        <taxon>Campylobacteraceae</taxon>
        <taxon>Campylobacter</taxon>
    </lineage>
</organism>
<dbReference type="Proteomes" id="UP000789803">
    <property type="component" value="Unassembled WGS sequence"/>
</dbReference>
<accession>A0ABN7KA82</accession>
<evidence type="ECO:0008006" key="5">
    <source>
        <dbReference type="Google" id="ProtNLM"/>
    </source>
</evidence>
<sequence length="174" mass="19050">MKSAFTLIEIIFVVTIISILAVVSIPKFMLGTNDADILKASKNLSTIISDVGMYYVANAKLADDIRTMTNVYLDDAGDKNSGYIVSAGKKCIKVIVKDENVFTRKPAHIKIEEGPSPDKSTKRCLDIMANKNVQNLRSLSFKYKIESLGRSTTHAIIEVESDVGEIALGYSAVE</sequence>
<reference evidence="3 4" key="1">
    <citation type="submission" date="2020-11" db="EMBL/GenBank/DDBJ databases">
        <authorList>
            <person name="Peeters C."/>
        </authorList>
    </citation>
    <scope>NUCLEOTIDE SEQUENCE [LARGE SCALE GENOMIC DNA]</scope>
    <source>
        <strain evidence="3 4">LMG 7974</strain>
    </source>
</reference>
<proteinExistence type="predicted"/>
<dbReference type="InterPro" id="IPR045584">
    <property type="entry name" value="Pilin-like"/>
</dbReference>
<keyword evidence="4" id="KW-1185">Reference proteome</keyword>
<evidence type="ECO:0000256" key="1">
    <source>
        <dbReference type="ARBA" id="ARBA00022481"/>
    </source>
</evidence>
<dbReference type="SUPFAM" id="SSF54523">
    <property type="entry name" value="Pili subunits"/>
    <property type="match status" value="1"/>
</dbReference>
<evidence type="ECO:0000313" key="4">
    <source>
        <dbReference type="Proteomes" id="UP000789803"/>
    </source>
</evidence>
<feature type="transmembrane region" description="Helical" evidence="2">
    <location>
        <begin position="6"/>
        <end position="25"/>
    </location>
</feature>
<dbReference type="NCBIfam" id="TIGR02532">
    <property type="entry name" value="IV_pilin_GFxxxE"/>
    <property type="match status" value="1"/>
</dbReference>
<keyword evidence="2" id="KW-0472">Membrane</keyword>
<dbReference type="InterPro" id="IPR012902">
    <property type="entry name" value="N_methyl_site"/>
</dbReference>
<keyword evidence="2" id="KW-0812">Transmembrane</keyword>